<organism evidence="2 3">
    <name type="scientific">Pseudovirgaria hyperparasitica</name>
    <dbReference type="NCBI Taxonomy" id="470096"/>
    <lineage>
        <taxon>Eukaryota</taxon>
        <taxon>Fungi</taxon>
        <taxon>Dikarya</taxon>
        <taxon>Ascomycota</taxon>
        <taxon>Pezizomycotina</taxon>
        <taxon>Dothideomycetes</taxon>
        <taxon>Dothideomycetes incertae sedis</taxon>
        <taxon>Acrospermales</taxon>
        <taxon>Acrospermaceae</taxon>
        <taxon>Pseudovirgaria</taxon>
    </lineage>
</organism>
<feature type="compositionally biased region" description="Basic and acidic residues" evidence="1">
    <location>
        <begin position="1"/>
        <end position="12"/>
    </location>
</feature>
<dbReference type="GeneID" id="54490675"/>
<proteinExistence type="predicted"/>
<feature type="region of interest" description="Disordered" evidence="1">
    <location>
        <begin position="1"/>
        <end position="20"/>
    </location>
</feature>
<dbReference type="EMBL" id="ML996579">
    <property type="protein sequence ID" value="KAF2754707.1"/>
    <property type="molecule type" value="Genomic_DNA"/>
</dbReference>
<dbReference type="Proteomes" id="UP000799437">
    <property type="component" value="Unassembled WGS sequence"/>
</dbReference>
<dbReference type="AlphaFoldDB" id="A0A6A6VZG1"/>
<sequence>MEFGSLEREEKRHQAHPFCKPRPRELHTQFQLMHTEQLRECPGGSCANKPVTKIRGLAGPYNSGTANFSSSYRHLVESNTTMFGIGNVIAFAIGTEMDVDYPHASFMPAYRRKSSRRKDMIAAAMGIAQGLDHIRMGFTGQNGGMGSACGVWIRDVVAGQEKTTRLEGTTKHTHQEAAQSDDTVLKHLQTIHCSRAVSSRSIALMAESRCLRAPK</sequence>
<evidence type="ECO:0000256" key="1">
    <source>
        <dbReference type="SAM" id="MobiDB-lite"/>
    </source>
</evidence>
<evidence type="ECO:0000313" key="2">
    <source>
        <dbReference type="EMBL" id="KAF2754707.1"/>
    </source>
</evidence>
<accession>A0A6A6VZG1</accession>
<name>A0A6A6VZG1_9PEZI</name>
<protein>
    <submittedName>
        <fullName evidence="2">Uncharacterized protein</fullName>
    </submittedName>
</protein>
<dbReference type="RefSeq" id="XP_033597158.1">
    <property type="nucleotide sequence ID" value="XM_033749621.1"/>
</dbReference>
<keyword evidence="3" id="KW-1185">Reference proteome</keyword>
<reference evidence="2" key="1">
    <citation type="journal article" date="2020" name="Stud. Mycol.">
        <title>101 Dothideomycetes genomes: a test case for predicting lifestyles and emergence of pathogens.</title>
        <authorList>
            <person name="Haridas S."/>
            <person name="Albert R."/>
            <person name="Binder M."/>
            <person name="Bloem J."/>
            <person name="Labutti K."/>
            <person name="Salamov A."/>
            <person name="Andreopoulos B."/>
            <person name="Baker S."/>
            <person name="Barry K."/>
            <person name="Bills G."/>
            <person name="Bluhm B."/>
            <person name="Cannon C."/>
            <person name="Castanera R."/>
            <person name="Culley D."/>
            <person name="Daum C."/>
            <person name="Ezra D."/>
            <person name="Gonzalez J."/>
            <person name="Henrissat B."/>
            <person name="Kuo A."/>
            <person name="Liang C."/>
            <person name="Lipzen A."/>
            <person name="Lutzoni F."/>
            <person name="Magnuson J."/>
            <person name="Mondo S."/>
            <person name="Nolan M."/>
            <person name="Ohm R."/>
            <person name="Pangilinan J."/>
            <person name="Park H.-J."/>
            <person name="Ramirez L."/>
            <person name="Alfaro M."/>
            <person name="Sun H."/>
            <person name="Tritt A."/>
            <person name="Yoshinaga Y."/>
            <person name="Zwiers L.-H."/>
            <person name="Turgeon B."/>
            <person name="Goodwin S."/>
            <person name="Spatafora J."/>
            <person name="Crous P."/>
            <person name="Grigoriev I."/>
        </authorList>
    </citation>
    <scope>NUCLEOTIDE SEQUENCE</scope>
    <source>
        <strain evidence="2">CBS 121739</strain>
    </source>
</reference>
<gene>
    <name evidence="2" type="ORF">EJ05DRAFT_540788</name>
</gene>
<evidence type="ECO:0000313" key="3">
    <source>
        <dbReference type="Proteomes" id="UP000799437"/>
    </source>
</evidence>